<reference evidence="3 4" key="1">
    <citation type="submission" date="2018-06" db="EMBL/GenBank/DDBJ databases">
        <authorList>
            <consortium name="Pathogen Informatics"/>
            <person name="Doyle S."/>
        </authorList>
    </citation>
    <scope>NUCLEOTIDE SEQUENCE [LARGE SCALE GENOMIC DNA]</scope>
    <source>
        <strain evidence="3 4">NCTC11564</strain>
    </source>
</reference>
<name>A0A9X8XI75_STREQ</name>
<evidence type="ECO:0000259" key="2">
    <source>
        <dbReference type="Pfam" id="PF18454"/>
    </source>
</evidence>
<dbReference type="GO" id="GO:0005615">
    <property type="term" value="C:extracellular space"/>
    <property type="evidence" value="ECO:0007669"/>
    <property type="project" value="TreeGrafter"/>
</dbReference>
<dbReference type="SUPFAM" id="SSF69349">
    <property type="entry name" value="Phage fibre proteins"/>
    <property type="match status" value="1"/>
</dbReference>
<dbReference type="GO" id="GO:0004415">
    <property type="term" value="F:hyalurononglucosaminidase activity"/>
    <property type="evidence" value="ECO:0007669"/>
    <property type="project" value="UniProtKB-EC"/>
</dbReference>
<dbReference type="AlphaFoldDB" id="A0A9X8XI75"/>
<evidence type="ECO:0000313" key="4">
    <source>
        <dbReference type="Proteomes" id="UP000254559"/>
    </source>
</evidence>
<dbReference type="EC" id="3.2.1.35" evidence="3"/>
<dbReference type="PANTHER" id="PTHR24023">
    <property type="entry name" value="COLLAGEN ALPHA"/>
    <property type="match status" value="1"/>
</dbReference>
<keyword evidence="3" id="KW-0326">Glycosidase</keyword>
<dbReference type="Proteomes" id="UP000254559">
    <property type="component" value="Unassembled WGS sequence"/>
</dbReference>
<organism evidence="3 4">
    <name type="scientific">Streptococcus dysgalactiae subsp. equisimilis</name>
    <name type="common">Streptococcus equisimilis</name>
    <dbReference type="NCBI Taxonomy" id="119602"/>
    <lineage>
        <taxon>Bacteria</taxon>
        <taxon>Bacillati</taxon>
        <taxon>Bacillota</taxon>
        <taxon>Bacilli</taxon>
        <taxon>Lactobacillales</taxon>
        <taxon>Streptococcaceae</taxon>
        <taxon>Streptococcus</taxon>
    </lineage>
</organism>
<comment type="caution">
    <text evidence="3">The sequence shown here is derived from an EMBL/GenBank/DDBJ whole genome shotgun (WGS) entry which is preliminary data.</text>
</comment>
<dbReference type="Gene3D" id="1.20.5.320">
    <property type="entry name" value="6-Phosphogluconate Dehydrogenase, domain 3"/>
    <property type="match status" value="2"/>
</dbReference>
<evidence type="ECO:0000313" key="3">
    <source>
        <dbReference type="EMBL" id="SUN64368.1"/>
    </source>
</evidence>
<keyword evidence="3" id="KW-0378">Hydrolase</keyword>
<dbReference type="Pfam" id="PF01391">
    <property type="entry name" value="Collagen"/>
    <property type="match status" value="2"/>
</dbReference>
<feature type="domain" description="Major tropism determinant N-terminal" evidence="2">
    <location>
        <begin position="10"/>
        <end position="47"/>
    </location>
</feature>
<feature type="compositionally biased region" description="Basic and acidic residues" evidence="1">
    <location>
        <begin position="158"/>
        <end position="171"/>
    </location>
</feature>
<evidence type="ECO:0000256" key="1">
    <source>
        <dbReference type="SAM" id="MobiDB-lite"/>
    </source>
</evidence>
<proteinExistence type="predicted"/>
<feature type="region of interest" description="Disordered" evidence="1">
    <location>
        <begin position="128"/>
        <end position="214"/>
    </location>
</feature>
<dbReference type="InterPro" id="IPR050149">
    <property type="entry name" value="Collagen_superfamily"/>
</dbReference>
<dbReference type="EMBL" id="UHFO01000001">
    <property type="protein sequence ID" value="SUN64368.1"/>
    <property type="molecule type" value="Genomic_DNA"/>
</dbReference>
<feature type="compositionally biased region" description="Basic and acidic residues" evidence="1">
    <location>
        <begin position="37"/>
        <end position="50"/>
    </location>
</feature>
<sequence length="277" mass="28934">MSGEVISARVRHKGMTKSEWESSGIILPKGELVYETDTGHSKFGDGESQYKDLMYQDGPQGKTGETGPQGPPGQQGQKGKTGDTGPQGPPGPTGEQGPKGDTGAKVTSGTLAEGQLTLKLDDGSEAVVEGDFRGPQGPTGPQGPKGADGKMTFEQLTEEQRKQLKGDKGDPGQRGADGQRGEAGPPGPKGDNGAPGPMGPRGERGPAGDPASLPHDVLRLRDLSSYVRKDALQYYLNNIGKLKDTKTGQFLDVMVVDNGQVPHDTSGMIVFERSGGK</sequence>
<feature type="region of interest" description="Disordered" evidence="1">
    <location>
        <begin position="1"/>
        <end position="107"/>
    </location>
</feature>
<dbReference type="PANTHER" id="PTHR24023:SF1082">
    <property type="entry name" value="COLLAGEN TRIPLE HELIX REPEAT"/>
    <property type="match status" value="1"/>
</dbReference>
<dbReference type="InterPro" id="IPR041352">
    <property type="entry name" value="Mtd_N"/>
</dbReference>
<protein>
    <submittedName>
        <fullName evidence="3">Hyaluronoglucosaminidase</fullName>
        <ecNumber evidence="3">3.2.1.35</ecNumber>
    </submittedName>
</protein>
<dbReference type="RefSeq" id="WP_115283402.1">
    <property type="nucleotide sequence ID" value="NZ_UHFO01000001.1"/>
</dbReference>
<dbReference type="InterPro" id="IPR008160">
    <property type="entry name" value="Collagen"/>
</dbReference>
<feature type="compositionally biased region" description="Low complexity" evidence="1">
    <location>
        <begin position="58"/>
        <end position="86"/>
    </location>
</feature>
<dbReference type="GO" id="GO:0031012">
    <property type="term" value="C:extracellular matrix"/>
    <property type="evidence" value="ECO:0007669"/>
    <property type="project" value="TreeGrafter"/>
</dbReference>
<accession>A0A9X8XI75</accession>
<dbReference type="Pfam" id="PF18454">
    <property type="entry name" value="Mtd_N"/>
    <property type="match status" value="1"/>
</dbReference>
<gene>
    <name evidence="3" type="ORF">NCTC11564_01573</name>
</gene>